<dbReference type="InterPro" id="IPR036390">
    <property type="entry name" value="WH_DNA-bd_sf"/>
</dbReference>
<protein>
    <recommendedName>
        <fullName evidence="1">HTH marR-type domain-containing protein</fullName>
    </recommendedName>
</protein>
<dbReference type="Gene3D" id="1.10.10.10">
    <property type="entry name" value="Winged helix-like DNA-binding domain superfamily/Winged helix DNA-binding domain"/>
    <property type="match status" value="1"/>
</dbReference>
<accession>A0ABP8P4D9</accession>
<feature type="domain" description="HTH marR-type" evidence="1">
    <location>
        <begin position="25"/>
        <end position="124"/>
    </location>
</feature>
<dbReference type="SUPFAM" id="SSF46785">
    <property type="entry name" value="Winged helix' DNA-binding domain"/>
    <property type="match status" value="1"/>
</dbReference>
<dbReference type="InterPro" id="IPR039422">
    <property type="entry name" value="MarR/SlyA-like"/>
</dbReference>
<dbReference type="Proteomes" id="UP001501183">
    <property type="component" value="Unassembled WGS sequence"/>
</dbReference>
<dbReference type="PANTHER" id="PTHR33164:SF57">
    <property type="entry name" value="MARR-FAMILY TRANSCRIPTIONAL REGULATOR"/>
    <property type="match status" value="1"/>
</dbReference>
<proteinExistence type="predicted"/>
<evidence type="ECO:0000313" key="3">
    <source>
        <dbReference type="Proteomes" id="UP001501183"/>
    </source>
</evidence>
<comment type="caution">
    <text evidence="2">The sequence shown here is derived from an EMBL/GenBank/DDBJ whole genome shotgun (WGS) entry which is preliminary data.</text>
</comment>
<sequence>MQHELAVAQVHEELVHLVRQLMTGDRADSDGPTFAQHSVLSFIERNPGCRATEIAEAFGVHRSTVSRQIRGCLDHGWVSAEAGPVRAGHPLTLTPSGRDVLAAAGAQRLAEVSGRVRGWTGDDVEQFARLLHRFRTATSDSSPDNSGGDPDA</sequence>
<dbReference type="RefSeq" id="WP_345345272.1">
    <property type="nucleotide sequence ID" value="NZ_BAABFB010000040.1"/>
</dbReference>
<gene>
    <name evidence="2" type="ORF">GCM10023094_25040</name>
</gene>
<dbReference type="PANTHER" id="PTHR33164">
    <property type="entry name" value="TRANSCRIPTIONAL REGULATOR, MARR FAMILY"/>
    <property type="match status" value="1"/>
</dbReference>
<name>A0ABP8P4D9_9NOCA</name>
<dbReference type="InterPro" id="IPR000835">
    <property type="entry name" value="HTH_MarR-typ"/>
</dbReference>
<keyword evidence="3" id="KW-1185">Reference proteome</keyword>
<dbReference type="EMBL" id="BAABFB010000040">
    <property type="protein sequence ID" value="GAA4479602.1"/>
    <property type="molecule type" value="Genomic_DNA"/>
</dbReference>
<evidence type="ECO:0000313" key="2">
    <source>
        <dbReference type="EMBL" id="GAA4479602.1"/>
    </source>
</evidence>
<reference evidence="3" key="1">
    <citation type="journal article" date="2019" name="Int. J. Syst. Evol. Microbiol.">
        <title>The Global Catalogue of Microorganisms (GCM) 10K type strain sequencing project: providing services to taxonomists for standard genome sequencing and annotation.</title>
        <authorList>
            <consortium name="The Broad Institute Genomics Platform"/>
            <consortium name="The Broad Institute Genome Sequencing Center for Infectious Disease"/>
            <person name="Wu L."/>
            <person name="Ma J."/>
        </authorList>
    </citation>
    <scope>NUCLEOTIDE SEQUENCE [LARGE SCALE GENOMIC DNA]</scope>
    <source>
        <strain evidence="3">JCM 32206</strain>
    </source>
</reference>
<organism evidence="2 3">
    <name type="scientific">Rhodococcus olei</name>
    <dbReference type="NCBI Taxonomy" id="2161675"/>
    <lineage>
        <taxon>Bacteria</taxon>
        <taxon>Bacillati</taxon>
        <taxon>Actinomycetota</taxon>
        <taxon>Actinomycetes</taxon>
        <taxon>Mycobacteriales</taxon>
        <taxon>Nocardiaceae</taxon>
        <taxon>Rhodococcus</taxon>
    </lineage>
</organism>
<evidence type="ECO:0000259" key="1">
    <source>
        <dbReference type="SMART" id="SM00347"/>
    </source>
</evidence>
<dbReference type="InterPro" id="IPR036388">
    <property type="entry name" value="WH-like_DNA-bd_sf"/>
</dbReference>
<dbReference type="SMART" id="SM00347">
    <property type="entry name" value="HTH_MARR"/>
    <property type="match status" value="1"/>
</dbReference>
<dbReference type="Pfam" id="PF12802">
    <property type="entry name" value="MarR_2"/>
    <property type="match status" value="1"/>
</dbReference>